<dbReference type="EMBL" id="DF967972">
    <property type="protein sequence ID" value="GAP13666.1"/>
    <property type="molecule type" value="Genomic_DNA"/>
</dbReference>
<dbReference type="STRING" id="360412.LARV_01421"/>
<dbReference type="AlphaFoldDB" id="A0A0S7BHQ4"/>
<evidence type="ECO:0000313" key="4">
    <source>
        <dbReference type="Proteomes" id="UP000055060"/>
    </source>
</evidence>
<keyword evidence="4" id="KW-1185">Reference proteome</keyword>
<feature type="transmembrane region" description="Helical" evidence="2">
    <location>
        <begin position="192"/>
        <end position="211"/>
    </location>
</feature>
<evidence type="ECO:0000256" key="2">
    <source>
        <dbReference type="SAM" id="Phobius"/>
    </source>
</evidence>
<evidence type="ECO:0000256" key="1">
    <source>
        <dbReference type="SAM" id="MobiDB-lite"/>
    </source>
</evidence>
<name>A0A0S7BHQ4_9CHLR</name>
<feature type="transmembrane region" description="Helical" evidence="2">
    <location>
        <begin position="92"/>
        <end position="112"/>
    </location>
</feature>
<dbReference type="OrthoDB" id="9785431at2"/>
<proteinExistence type="predicted"/>
<feature type="transmembrane region" description="Helical" evidence="2">
    <location>
        <begin position="132"/>
        <end position="153"/>
    </location>
</feature>
<feature type="transmembrane region" description="Helical" evidence="2">
    <location>
        <begin position="160"/>
        <end position="180"/>
    </location>
</feature>
<evidence type="ECO:0000313" key="3">
    <source>
        <dbReference type="EMBL" id="GAP13666.1"/>
    </source>
</evidence>
<keyword evidence="2" id="KW-0812">Transmembrane</keyword>
<reference evidence="3" key="1">
    <citation type="submission" date="2015-07" db="EMBL/GenBank/DDBJ databases">
        <title>Draft Genome Sequences of Anaerolinea thermolimosa IMO-1, Bellilinea caldifistulae GOMI-1, Leptolinea tardivitalis YMTK-2, Levilinea saccharolytica KIBI-1,Longilinea arvoryzae KOME-1, Previously Described as Members of the Anaerolineaceae (Chloroflexi).</title>
        <authorList>
            <person name="Sekiguchi Y."/>
            <person name="Ohashi A."/>
            <person name="Matsuura N."/>
            <person name="Tourlousse M.D."/>
        </authorList>
    </citation>
    <scope>NUCLEOTIDE SEQUENCE [LARGE SCALE GENOMIC DNA]</scope>
    <source>
        <strain evidence="3">KOME-1</strain>
    </source>
</reference>
<dbReference type="Pfam" id="PF13367">
    <property type="entry name" value="PrsW-protease"/>
    <property type="match status" value="1"/>
</dbReference>
<sequence>MQIIALLIASLIPLLALYLIYKLDLYKTGNFRSVLICFLAGVVGFWAASMINRTTISLGWLPRTSVVRYSAPVVEEICKGLVLLYLVRRPNFTYFVEGAIYGFAAGIGFAIFENYQYILAARDAGLSVAIGRVLSTNLIHATTCGLLGIALGLARFQRGFRVALVSLAGLMLAMLLHIGFNNLVTRVNSGLLLVYAAICGLGGAGIIALAIRRGLKEEKVWIEETLGMDDRVTVHEANAVQSIQNVHEILKPLAQRFGDKKAAQIERFLIIQARLGILRKSLEKLNDERMKRSVEEQMARLRIEMDAARRDVGSYAMLYLRYTFPEDASPLWGRLETAIQEKAAARPATGGINLWANLQSRQAEKKSETPAPSSDTPAS</sequence>
<feature type="region of interest" description="Disordered" evidence="1">
    <location>
        <begin position="357"/>
        <end position="379"/>
    </location>
</feature>
<dbReference type="PANTHER" id="PTHR36844">
    <property type="entry name" value="PROTEASE PRSW"/>
    <property type="match status" value="1"/>
</dbReference>
<feature type="compositionally biased region" description="Polar residues" evidence="1">
    <location>
        <begin position="370"/>
        <end position="379"/>
    </location>
</feature>
<keyword evidence="2" id="KW-0472">Membrane</keyword>
<dbReference type="InterPro" id="IPR026898">
    <property type="entry name" value="PrsW"/>
</dbReference>
<organism evidence="3">
    <name type="scientific">Longilinea arvoryzae</name>
    <dbReference type="NCBI Taxonomy" id="360412"/>
    <lineage>
        <taxon>Bacteria</taxon>
        <taxon>Bacillati</taxon>
        <taxon>Chloroflexota</taxon>
        <taxon>Anaerolineae</taxon>
        <taxon>Anaerolineales</taxon>
        <taxon>Anaerolineaceae</taxon>
        <taxon>Longilinea</taxon>
    </lineage>
</organism>
<feature type="transmembrane region" description="Helical" evidence="2">
    <location>
        <begin position="32"/>
        <end position="51"/>
    </location>
</feature>
<dbReference type="PANTHER" id="PTHR36844:SF1">
    <property type="entry name" value="PROTEASE PRSW"/>
    <property type="match status" value="1"/>
</dbReference>
<dbReference type="RefSeq" id="WP_075072988.1">
    <property type="nucleotide sequence ID" value="NZ_DF967972.1"/>
</dbReference>
<dbReference type="GO" id="GO:0008233">
    <property type="term" value="F:peptidase activity"/>
    <property type="evidence" value="ECO:0007669"/>
    <property type="project" value="InterPro"/>
</dbReference>
<dbReference type="Proteomes" id="UP000055060">
    <property type="component" value="Unassembled WGS sequence"/>
</dbReference>
<gene>
    <name evidence="3" type="ORF">LARV_01421</name>
</gene>
<keyword evidence="2" id="KW-1133">Transmembrane helix</keyword>
<accession>A0A0S7BHQ4</accession>
<protein>
    <submittedName>
        <fullName evidence="3">Predicted membrane protein</fullName>
    </submittedName>
</protein>